<evidence type="ECO:0000256" key="1">
    <source>
        <dbReference type="SAM" id="MobiDB-lite"/>
    </source>
</evidence>
<organism evidence="2">
    <name type="scientific">Hordeum vulgare subsp. vulgare</name>
    <name type="common">Domesticated barley</name>
    <dbReference type="NCBI Taxonomy" id="112509"/>
    <lineage>
        <taxon>Eukaryota</taxon>
        <taxon>Viridiplantae</taxon>
        <taxon>Streptophyta</taxon>
        <taxon>Embryophyta</taxon>
        <taxon>Tracheophyta</taxon>
        <taxon>Spermatophyta</taxon>
        <taxon>Magnoliopsida</taxon>
        <taxon>Liliopsida</taxon>
        <taxon>Poales</taxon>
        <taxon>Poaceae</taxon>
        <taxon>BOP clade</taxon>
        <taxon>Pooideae</taxon>
        <taxon>Triticodae</taxon>
        <taxon>Triticeae</taxon>
        <taxon>Hordeinae</taxon>
        <taxon>Hordeum</taxon>
    </lineage>
</organism>
<dbReference type="GO" id="GO:0005666">
    <property type="term" value="C:RNA polymerase III complex"/>
    <property type="evidence" value="ECO:0000318"/>
    <property type="project" value="GO_Central"/>
</dbReference>
<evidence type="ECO:0000313" key="2">
    <source>
        <dbReference type="EMBL" id="BAJ95336.1"/>
    </source>
</evidence>
<accession>F2DJR5</accession>
<evidence type="ECO:0000313" key="4">
    <source>
        <dbReference type="Proteomes" id="UP000011116"/>
    </source>
</evidence>
<dbReference type="AlphaFoldDB" id="F2DJR5"/>
<keyword evidence="4" id="KW-1185">Reference proteome</keyword>
<dbReference type="EnsemblPlants" id="HORVU.MOREX.r3.7HG0710200.1">
    <property type="protein sequence ID" value="HORVU.MOREX.r3.7HG0710200.1.CDS1"/>
    <property type="gene ID" value="HORVU.MOREX.r3.7HG0710200"/>
</dbReference>
<proteinExistence type="evidence at transcript level"/>
<sequence>MATDADIDMADLASLDAPSSSAAAAAAAAPSVRFQPKVKGKPKPKPKPKAKPEPKPKHKPEPEPESKPEEGEPHDAAAGTLPEDGVDAMETDRVGAADGADDMDVEDEDFVVREIDVCFTPKPFDKDSKLYIMQYPLRPCWRPYELGEVCKEVRVKPGSSKVEVDLEVDTQSDNYDPEVSGSLRLTTQTLSSSEAPDVSDFAVGVLRGNMVHLNHLDAVMQLRPSKPHLISGASRARQPLQQVETNGGGAGVQAVPSVKGKERSDGSKDPPKEPEPWISLTYEPAGSDVASKYYAEMVASEGRPIDFTMSTQDYAASLCPGGPTGSKNINRCQAIREMLSLPLEERLKKWFTEVSQVSQFVALMHLAPDCSEEDVLEILPVYADLVRGLWVCRSSLLYDDGLASKRDQIMLEFTKMESIPVKYVERLIRDERTRNMILNPLGKRREKLQDYKFIVAADSSFIKRHPHIVKEQENAWSVRAATMPDPLETRSATEQRKTKNSARSNIPVKGPDPVMGKAKDGLVQGSENHLRSVLDSVFIANKVRSFPAVVRDLRHLAVKYASDRKDGARFQALSNAAQTCVSLSRKELDASIRLVAVPIHDLYVQKTEEKASVRNCLIMLFRGRASNVSVKKQEVIDCALKLLKRKISEKEYHQAVTEICISNEDGHLVLKNGEMP</sequence>
<dbReference type="ExpressionAtlas" id="F2DJR5">
    <property type="expression patterns" value="baseline and differential"/>
</dbReference>
<dbReference type="PANTHER" id="PTHR12069">
    <property type="entry name" value="DNA-DIRECTED RNA POLYMERASES III 80 KDA POLYPEPTIDE RNA POLYMERASE III SUBUNIT 5"/>
    <property type="match status" value="1"/>
</dbReference>
<feature type="compositionally biased region" description="Basic and acidic residues" evidence="1">
    <location>
        <begin position="50"/>
        <end position="75"/>
    </location>
</feature>
<feature type="compositionally biased region" description="Basic and acidic residues" evidence="1">
    <location>
        <begin position="487"/>
        <end position="497"/>
    </location>
</feature>
<feature type="compositionally biased region" description="Basic and acidic residues" evidence="1">
    <location>
        <begin position="259"/>
        <end position="275"/>
    </location>
</feature>
<dbReference type="EMBL" id="AK364133">
    <property type="protein sequence ID" value="BAJ95336.1"/>
    <property type="molecule type" value="mRNA"/>
</dbReference>
<reference evidence="2" key="1">
    <citation type="journal article" date="2011" name="Plant Physiol.">
        <title>Comprehensive sequence analysis of 24,783 barley full-length cDNAs derived from 12 clone libraries.</title>
        <authorList>
            <person name="Matsumoto T."/>
            <person name="Tanaka T."/>
            <person name="Sakai H."/>
            <person name="Amano N."/>
            <person name="Kanamori H."/>
            <person name="Kurita K."/>
            <person name="Kikuta A."/>
            <person name="Kamiya K."/>
            <person name="Yamamoto M."/>
            <person name="Ikawa H."/>
            <person name="Fujii N."/>
            <person name="Hori K."/>
            <person name="Itoh T."/>
            <person name="Sato K."/>
        </authorList>
    </citation>
    <scope>NUCLEOTIDE SEQUENCE</scope>
    <source>
        <tissue evidence="2">Shoot and root</tissue>
    </source>
</reference>
<dbReference type="Pfam" id="PF04801">
    <property type="entry name" value="RPC5"/>
    <property type="match status" value="1"/>
</dbReference>
<feature type="compositionally biased region" description="Low complexity" evidence="1">
    <location>
        <begin position="16"/>
        <end position="31"/>
    </location>
</feature>
<reference evidence="3" key="4">
    <citation type="submission" date="2022-01" db="UniProtKB">
        <authorList>
            <consortium name="EnsemblPlants"/>
        </authorList>
    </citation>
    <scope>IDENTIFICATION</scope>
    <source>
        <strain evidence="3">subsp. vulgare</strain>
    </source>
</reference>
<dbReference type="KEGG" id="hvg:123407460"/>
<evidence type="ECO:0000313" key="3">
    <source>
        <dbReference type="EnsemblPlants" id="HORVU.MOREX.r3.7HG0710200.1.CDS1"/>
    </source>
</evidence>
<feature type="region of interest" description="Disordered" evidence="1">
    <location>
        <begin position="16"/>
        <end position="87"/>
    </location>
</feature>
<protein>
    <submittedName>
        <fullName evidence="2">Predicted protein</fullName>
    </submittedName>
</protein>
<feature type="region of interest" description="Disordered" evidence="1">
    <location>
        <begin position="244"/>
        <end position="280"/>
    </location>
</feature>
<dbReference type="RefSeq" id="XP_044956529.1">
    <property type="nucleotide sequence ID" value="XM_045100594.1"/>
</dbReference>
<dbReference type="InterPro" id="IPR006886">
    <property type="entry name" value="RNA_pol_III_Rpc5"/>
</dbReference>
<dbReference type="EMBL" id="AK365967">
    <property type="protein sequence ID" value="BAJ97170.1"/>
    <property type="molecule type" value="mRNA"/>
</dbReference>
<dbReference type="OrthoDB" id="340681at2759"/>
<dbReference type="GeneID" id="123407460"/>
<dbReference type="Gramene" id="HORVU.MOREX.r3.7HG0710200.1">
    <property type="protein sequence ID" value="HORVU.MOREX.r3.7HG0710200.1.CDS1"/>
    <property type="gene ID" value="HORVU.MOREX.r3.7HG0710200"/>
</dbReference>
<gene>
    <name evidence="3" type="primary">LOC123407460</name>
</gene>
<name>F2DJR5_HORVV</name>
<reference evidence="3" key="3">
    <citation type="submission" date="2020-10" db="EMBL/GenBank/DDBJ databases">
        <authorList>
            <person name="Scholz U."/>
            <person name="Mascher M."/>
            <person name="Fiebig A."/>
        </authorList>
    </citation>
    <scope>NUCLEOTIDE SEQUENCE [LARGE SCALE GENOMIC DNA]</scope>
    <source>
        <strain evidence="3">cv. Morex</strain>
    </source>
</reference>
<dbReference type="Gramene" id="HORVU.MOREX.r2.7HG0589040.1">
    <property type="protein sequence ID" value="HORVU.MOREX.r2.7HG0589040.1.CDS.1"/>
    <property type="gene ID" value="HORVU.MOREX.r2.7HG0589040"/>
</dbReference>
<dbReference type="PANTHER" id="PTHR12069:SF0">
    <property type="entry name" value="DNA-DIRECTED RNA POLYMERASE III SUBUNIT RPC5"/>
    <property type="match status" value="1"/>
</dbReference>
<dbReference type="Proteomes" id="UP000011116">
    <property type="component" value="Chromosome 7H"/>
</dbReference>
<reference evidence="4" key="2">
    <citation type="journal article" date="2012" name="Nature">
        <title>A physical, genetic and functional sequence assembly of the barley genome.</title>
        <authorList>
            <consortium name="The International Barley Genome Sequencing Consortium"/>
            <person name="Mayer K.F."/>
            <person name="Waugh R."/>
            <person name="Brown J.W."/>
            <person name="Schulman A."/>
            <person name="Langridge P."/>
            <person name="Platzer M."/>
            <person name="Fincher G.B."/>
            <person name="Muehlbauer G.J."/>
            <person name="Sato K."/>
            <person name="Close T.J."/>
            <person name="Wise R.P."/>
            <person name="Stein N."/>
        </authorList>
    </citation>
    <scope>NUCLEOTIDE SEQUENCE [LARGE SCALE GENOMIC DNA]</scope>
    <source>
        <strain evidence="4">cv. Morex</strain>
    </source>
</reference>
<feature type="region of interest" description="Disordered" evidence="1">
    <location>
        <begin position="483"/>
        <end position="514"/>
    </location>
</feature>
<feature type="compositionally biased region" description="Basic residues" evidence="1">
    <location>
        <begin position="36"/>
        <end position="49"/>
    </location>
</feature>
<dbReference type="GO" id="GO:0006351">
    <property type="term" value="P:DNA-templated transcription"/>
    <property type="evidence" value="ECO:0007669"/>
    <property type="project" value="InterPro"/>
</dbReference>